<dbReference type="Gene3D" id="2.60.200.60">
    <property type="match status" value="1"/>
</dbReference>
<protein>
    <submittedName>
        <fullName evidence="1">Putative Zn-binding protein involved in type VI secretion</fullName>
    </submittedName>
</protein>
<dbReference type="EMBL" id="QRAP01000018">
    <property type="protein sequence ID" value="RDK83312.1"/>
    <property type="molecule type" value="Genomic_DNA"/>
</dbReference>
<organism evidence="1 2">
    <name type="scientific">Enterobacillus tribolii</name>
    <dbReference type="NCBI Taxonomy" id="1487935"/>
    <lineage>
        <taxon>Bacteria</taxon>
        <taxon>Pseudomonadati</taxon>
        <taxon>Pseudomonadota</taxon>
        <taxon>Gammaproteobacteria</taxon>
        <taxon>Enterobacterales</taxon>
        <taxon>Hafniaceae</taxon>
        <taxon>Enterobacillus</taxon>
    </lineage>
</organism>
<sequence length="89" mass="8141">MSQNAARVGDCTTHGGAIVSGSGDVFINSSSAALVGGSIATCAVLHGAAPLACGSGSVFINGSSAGRLGDVTGCGAVVATGSGNVCIGG</sequence>
<proteinExistence type="predicted"/>
<dbReference type="OrthoDB" id="6860016at2"/>
<evidence type="ECO:0000313" key="2">
    <source>
        <dbReference type="Proteomes" id="UP000254848"/>
    </source>
</evidence>
<reference evidence="1 2" key="1">
    <citation type="submission" date="2018-07" db="EMBL/GenBank/DDBJ databases">
        <title>Genomic Encyclopedia of Type Strains, Phase IV (KMG-IV): sequencing the most valuable type-strain genomes for metagenomic binning, comparative biology and taxonomic classification.</title>
        <authorList>
            <person name="Goeker M."/>
        </authorList>
    </citation>
    <scope>NUCLEOTIDE SEQUENCE [LARGE SCALE GENOMIC DNA]</scope>
    <source>
        <strain evidence="1 2">DSM 103736</strain>
    </source>
</reference>
<keyword evidence="2" id="KW-1185">Reference proteome</keyword>
<comment type="caution">
    <text evidence="1">The sequence shown here is derived from an EMBL/GenBank/DDBJ whole genome shotgun (WGS) entry which is preliminary data.</text>
</comment>
<accession>A0A370Q4L5</accession>
<dbReference type="AlphaFoldDB" id="A0A370Q4L5"/>
<dbReference type="Proteomes" id="UP000254848">
    <property type="component" value="Unassembled WGS sequence"/>
</dbReference>
<dbReference type="Pfam" id="PF05488">
    <property type="entry name" value="PAAR_motif"/>
    <property type="match status" value="1"/>
</dbReference>
<gene>
    <name evidence="1" type="ORF">C8D90_11834</name>
</gene>
<evidence type="ECO:0000313" key="1">
    <source>
        <dbReference type="EMBL" id="RDK83312.1"/>
    </source>
</evidence>
<dbReference type="RefSeq" id="WP_115460497.1">
    <property type="nucleotide sequence ID" value="NZ_QRAP01000018.1"/>
</dbReference>
<name>A0A370Q4L5_9GAMM</name>
<dbReference type="InterPro" id="IPR008727">
    <property type="entry name" value="PAAR_motif"/>
</dbReference>